<feature type="compositionally biased region" description="Acidic residues" evidence="1">
    <location>
        <begin position="441"/>
        <end position="450"/>
    </location>
</feature>
<feature type="transmembrane region" description="Helical" evidence="2">
    <location>
        <begin position="406"/>
        <end position="425"/>
    </location>
</feature>
<keyword evidence="2" id="KW-1133">Transmembrane helix</keyword>
<feature type="region of interest" description="Disordered" evidence="1">
    <location>
        <begin position="430"/>
        <end position="450"/>
    </location>
</feature>
<gene>
    <name evidence="4" type="ORF">C1SCF055_LOCUS28237</name>
</gene>
<evidence type="ECO:0000256" key="1">
    <source>
        <dbReference type="SAM" id="MobiDB-lite"/>
    </source>
</evidence>
<reference evidence="5" key="2">
    <citation type="submission" date="2024-04" db="EMBL/GenBank/DDBJ databases">
        <authorList>
            <person name="Chen Y."/>
            <person name="Shah S."/>
            <person name="Dougan E. K."/>
            <person name="Thang M."/>
            <person name="Chan C."/>
        </authorList>
    </citation>
    <scope>NUCLEOTIDE SEQUENCE [LARGE SCALE GENOMIC DNA]</scope>
</reference>
<dbReference type="PANTHER" id="PTHR21562:SF83">
    <property type="entry name" value="PECTIN ACETYLESTERASE 4"/>
    <property type="match status" value="1"/>
</dbReference>
<dbReference type="PANTHER" id="PTHR21562">
    <property type="entry name" value="NOTUM-RELATED"/>
    <property type="match status" value="1"/>
</dbReference>
<reference evidence="4" key="1">
    <citation type="submission" date="2022-10" db="EMBL/GenBank/DDBJ databases">
        <authorList>
            <person name="Chen Y."/>
            <person name="Dougan E. K."/>
            <person name="Chan C."/>
            <person name="Rhodes N."/>
            <person name="Thang M."/>
        </authorList>
    </citation>
    <scope>NUCLEOTIDE SEQUENCE</scope>
</reference>
<accession>A0A9P1D3K6</accession>
<evidence type="ECO:0000313" key="5">
    <source>
        <dbReference type="EMBL" id="CAL1155646.1"/>
    </source>
</evidence>
<dbReference type="EMBL" id="CAMXCT020003077">
    <property type="protein sequence ID" value="CAL1155646.1"/>
    <property type="molecule type" value="Genomic_DNA"/>
</dbReference>
<feature type="signal peptide" evidence="3">
    <location>
        <begin position="1"/>
        <end position="16"/>
    </location>
</feature>
<dbReference type="Pfam" id="PF03283">
    <property type="entry name" value="PAE"/>
    <property type="match status" value="1"/>
</dbReference>
<evidence type="ECO:0000256" key="3">
    <source>
        <dbReference type="SAM" id="SignalP"/>
    </source>
</evidence>
<dbReference type="EMBL" id="CAMXCT010003077">
    <property type="protein sequence ID" value="CAI4002271.1"/>
    <property type="molecule type" value="Genomic_DNA"/>
</dbReference>
<proteinExistence type="predicted"/>
<feature type="chain" id="PRO_5043270978" evidence="3">
    <location>
        <begin position="17"/>
        <end position="450"/>
    </location>
</feature>
<dbReference type="Proteomes" id="UP001152797">
    <property type="component" value="Unassembled WGS sequence"/>
</dbReference>
<dbReference type="AlphaFoldDB" id="A0A9P1D3K6"/>
<keyword evidence="3" id="KW-0732">Signal</keyword>
<dbReference type="GO" id="GO:0016787">
    <property type="term" value="F:hydrolase activity"/>
    <property type="evidence" value="ECO:0007669"/>
    <property type="project" value="InterPro"/>
</dbReference>
<protein>
    <submittedName>
        <fullName evidence="4">Uncharacterized protein</fullName>
    </submittedName>
</protein>
<evidence type="ECO:0000313" key="4">
    <source>
        <dbReference type="EMBL" id="CAI4002271.1"/>
    </source>
</evidence>
<organism evidence="4">
    <name type="scientific">Cladocopium goreaui</name>
    <dbReference type="NCBI Taxonomy" id="2562237"/>
    <lineage>
        <taxon>Eukaryota</taxon>
        <taxon>Sar</taxon>
        <taxon>Alveolata</taxon>
        <taxon>Dinophyceae</taxon>
        <taxon>Suessiales</taxon>
        <taxon>Symbiodiniaceae</taxon>
        <taxon>Cladocopium</taxon>
    </lineage>
</organism>
<dbReference type="EMBL" id="CAMXCT030003077">
    <property type="protein sequence ID" value="CAL4789583.1"/>
    <property type="molecule type" value="Genomic_DNA"/>
</dbReference>
<sequence>MARGAIAAALVLGAIGGEPSCHLTDSSCSLEQLPRDVSTLIYPGGATRCIFSDSPEYGFQVIPGSSEKLLLFFQGGGACFNDVSSREADSAPCLSHLVLQPLFGIFNREKVSNPFRDYTIVHVNYCSGDLHVGNVLRWYLDRQLQRVEQRGYVNALAGVKWARKNVGQLSSLIVAGSSTGALGAQLWMETILQTFSYQAAALLMDSDMAILPSRTEGPLLKGFGACDTGLFESDAKQKCAAGELTIQAVLEQTMARHKEVTMAAISSLQDRMQVRFYNAVCMAEMLPADLTPYDFERKLMTRLEGYNRYPNFVTYLVPGDRNYFLPLEAFFGEAALPQWLSTLPELAGQQISSFCSGKCGTLSSKSFMLTSHPVNQKGELPKESAPSGEAKLIQVPELSRLPWWSSWYHVALLSVALALCIGAFLDRRSPSSYSASRSFSEDDFSDEDKI</sequence>
<name>A0A9P1D3K6_9DINO</name>
<dbReference type="InterPro" id="IPR004963">
    <property type="entry name" value="PAE/NOTUM"/>
</dbReference>
<keyword evidence="2" id="KW-0472">Membrane</keyword>
<dbReference type="OrthoDB" id="2015280at2759"/>
<keyword evidence="6" id="KW-1185">Reference proteome</keyword>
<keyword evidence="2" id="KW-0812">Transmembrane</keyword>
<comment type="caution">
    <text evidence="4">The sequence shown here is derived from an EMBL/GenBank/DDBJ whole genome shotgun (WGS) entry which is preliminary data.</text>
</comment>
<evidence type="ECO:0000256" key="2">
    <source>
        <dbReference type="SAM" id="Phobius"/>
    </source>
</evidence>
<evidence type="ECO:0000313" key="6">
    <source>
        <dbReference type="Proteomes" id="UP001152797"/>
    </source>
</evidence>